<proteinExistence type="inferred from homology"/>
<dbReference type="AlphaFoldDB" id="A0AA38X3V3"/>
<keyword evidence="4" id="KW-0508">mRNA splicing</keyword>
<accession>A0AA38X3V3</accession>
<evidence type="ECO:0000313" key="8">
    <source>
        <dbReference type="Proteomes" id="UP001172673"/>
    </source>
</evidence>
<name>A0AA38X3V3_9EURO</name>
<protein>
    <recommendedName>
        <fullName evidence="4">Pre-mRNA-splicing factor</fullName>
    </recommendedName>
</protein>
<feature type="compositionally biased region" description="Low complexity" evidence="5">
    <location>
        <begin position="10"/>
        <end position="37"/>
    </location>
</feature>
<evidence type="ECO:0000256" key="4">
    <source>
        <dbReference type="RuleBase" id="RU369096"/>
    </source>
</evidence>
<evidence type="ECO:0000256" key="3">
    <source>
        <dbReference type="ARBA" id="ARBA00023242"/>
    </source>
</evidence>
<dbReference type="Proteomes" id="UP001172673">
    <property type="component" value="Unassembled WGS sequence"/>
</dbReference>
<dbReference type="Pfam" id="PF12656">
    <property type="entry name" value="G-patch_2"/>
    <property type="match status" value="1"/>
</dbReference>
<feature type="compositionally biased region" description="Basic and acidic residues" evidence="5">
    <location>
        <begin position="129"/>
        <end position="146"/>
    </location>
</feature>
<feature type="region of interest" description="Disordered" evidence="5">
    <location>
        <begin position="1"/>
        <end position="149"/>
    </location>
</feature>
<feature type="compositionally biased region" description="Basic and acidic residues" evidence="5">
    <location>
        <begin position="245"/>
        <end position="254"/>
    </location>
</feature>
<dbReference type="InterPro" id="IPR026822">
    <property type="entry name" value="Spp2/MOS2_G-patch"/>
</dbReference>
<keyword evidence="3 4" id="KW-0539">Nucleus</keyword>
<reference evidence="7" key="1">
    <citation type="submission" date="2022-10" db="EMBL/GenBank/DDBJ databases">
        <title>Culturing micro-colonial fungi from biological soil crusts in the Mojave desert and describing Neophaeococcomyces mojavensis, and introducing the new genera and species Taxawa tesnikishii.</title>
        <authorList>
            <person name="Kurbessoian T."/>
            <person name="Stajich J.E."/>
        </authorList>
    </citation>
    <scope>NUCLEOTIDE SEQUENCE</scope>
    <source>
        <strain evidence="7">TK_41</strain>
    </source>
</reference>
<dbReference type="EMBL" id="JAPDRK010000014">
    <property type="protein sequence ID" value="KAJ9606327.1"/>
    <property type="molecule type" value="Genomic_DNA"/>
</dbReference>
<feature type="region of interest" description="Disordered" evidence="5">
    <location>
        <begin position="233"/>
        <end position="469"/>
    </location>
</feature>
<evidence type="ECO:0000313" key="7">
    <source>
        <dbReference type="EMBL" id="KAJ9606327.1"/>
    </source>
</evidence>
<feature type="compositionally biased region" description="Basic and acidic residues" evidence="5">
    <location>
        <begin position="436"/>
        <end position="469"/>
    </location>
</feature>
<keyword evidence="4" id="KW-0507">mRNA processing</keyword>
<feature type="domain" description="Spp2/MOS2 G-patch" evidence="6">
    <location>
        <begin position="202"/>
        <end position="264"/>
    </location>
</feature>
<keyword evidence="4" id="KW-0747">Spliceosome</keyword>
<evidence type="ECO:0000256" key="2">
    <source>
        <dbReference type="ARBA" id="ARBA00008576"/>
    </source>
</evidence>
<organism evidence="7 8">
    <name type="scientific">Cladophialophora chaetospira</name>
    <dbReference type="NCBI Taxonomy" id="386627"/>
    <lineage>
        <taxon>Eukaryota</taxon>
        <taxon>Fungi</taxon>
        <taxon>Dikarya</taxon>
        <taxon>Ascomycota</taxon>
        <taxon>Pezizomycotina</taxon>
        <taxon>Eurotiomycetes</taxon>
        <taxon>Chaetothyriomycetidae</taxon>
        <taxon>Chaetothyriales</taxon>
        <taxon>Herpotrichiellaceae</taxon>
        <taxon>Cladophialophora</taxon>
    </lineage>
</organism>
<sequence>MSKPISFGFGKSKPAGPAAGAGSLPSRKPAPSKAPSRTALRHDSDNEDEEEPKHESVTGFSSTGAILSRPVQESKELVIENSGNGDWRRRGRTNLLPAEVQAAQRGDGPVMVEKDEVSKASGLQFADKAMPEPERTTNGTHTHDQVNGEAKPLTADEEALQALLDDGSGKPRSNAVIELQGNKMLAPRDEEQDFREDIATRPESSTLEEYAAMPVEEFGMAMLRGMGKKRRANGEVIDLTPQTEDSARKQRKNEGFLGIGAKAAPGTNGVELGAWGKADMRKNNKGEGFFTPLMRENKVTGERIPEEEFQKKLKESKGGKDEDDWRQRRDRNLEKSGRDRDRNGQANGDDGYRDQMNSFSRSSSSKRDRDDEYESSRSKRHKDDGSRSRRDDDRERDGKRRRKDDSSDHDSRHKDKYRDRHRDDDDRYESSSSHRSARDRDRDRDRDSNSNRAKYTDRDRDSDRRHRDR</sequence>
<dbReference type="PANTHER" id="PTHR15818">
    <property type="entry name" value="G PATCH AND KOW-CONTAINING"/>
    <property type="match status" value="1"/>
</dbReference>
<feature type="compositionally biased region" description="Basic and acidic residues" evidence="5">
    <location>
        <begin position="295"/>
        <end position="343"/>
    </location>
</feature>
<gene>
    <name evidence="7" type="primary">spp2</name>
    <name evidence="7" type="ORF">H2200_009288</name>
</gene>
<dbReference type="InterPro" id="IPR045166">
    <property type="entry name" value="Spp2-like"/>
</dbReference>
<comment type="subcellular location">
    <subcellularLocation>
        <location evidence="1 4">Nucleus</location>
    </subcellularLocation>
</comment>
<evidence type="ECO:0000256" key="5">
    <source>
        <dbReference type="SAM" id="MobiDB-lite"/>
    </source>
</evidence>
<evidence type="ECO:0000256" key="1">
    <source>
        <dbReference type="ARBA" id="ARBA00004123"/>
    </source>
</evidence>
<feature type="compositionally biased region" description="Basic and acidic residues" evidence="5">
    <location>
        <begin position="365"/>
        <end position="429"/>
    </location>
</feature>
<dbReference type="GO" id="GO:0000398">
    <property type="term" value="P:mRNA splicing, via spliceosome"/>
    <property type="evidence" value="ECO:0007669"/>
    <property type="project" value="UniProtKB-UniRule"/>
</dbReference>
<evidence type="ECO:0000259" key="6">
    <source>
        <dbReference type="Pfam" id="PF12656"/>
    </source>
</evidence>
<keyword evidence="8" id="KW-1185">Reference proteome</keyword>
<comment type="similarity">
    <text evidence="2 4">Belongs to the SPP2 family.</text>
</comment>
<dbReference type="GO" id="GO:0005681">
    <property type="term" value="C:spliceosomal complex"/>
    <property type="evidence" value="ECO:0007669"/>
    <property type="project" value="UniProtKB-UniRule"/>
</dbReference>
<comment type="caution">
    <text evidence="7">The sequence shown here is derived from an EMBL/GenBank/DDBJ whole genome shotgun (WGS) entry which is preliminary data.</text>
</comment>
<dbReference type="PANTHER" id="PTHR15818:SF2">
    <property type="entry name" value="G-PATCH DOMAIN AND KOW MOTIFS-CONTAINING PROTEIN"/>
    <property type="match status" value="1"/>
</dbReference>
<comment type="function">
    <text evidence="4">Involved in spliceosome maturation and the first step of pre-mRNA splicing.</text>
</comment>
<feature type="region of interest" description="Disordered" evidence="5">
    <location>
        <begin position="164"/>
        <end position="207"/>
    </location>
</feature>